<keyword evidence="3" id="KW-1185">Reference proteome</keyword>
<evidence type="ECO:0000313" key="3">
    <source>
        <dbReference type="Proteomes" id="UP000289886"/>
    </source>
</evidence>
<dbReference type="EMBL" id="SCEB01215796">
    <property type="protein sequence ID" value="RXM27633.1"/>
    <property type="molecule type" value="Genomic_DNA"/>
</dbReference>
<sequence>MCQIFKEWPFPKLLKALFDKGIQIPIGAEREELFQLYCHTISAVPVFPFKLKRGATQFHPPGPSASVSSPSLLLPPVQVLDSPGPATRSRQPLSAAAVVSSIPRPHPPPQSPASDSDSIRRGLLQDMKDLLQPVSESMAAINTRFSSLEAHSSSDPPLFHTSAAASVIEAIDHGPSFTLASAA</sequence>
<dbReference type="AlphaFoldDB" id="A0A444TXG0"/>
<accession>A0A444TXG0</accession>
<protein>
    <submittedName>
        <fullName evidence="2">Uncharacterized protein</fullName>
    </submittedName>
</protein>
<evidence type="ECO:0000313" key="2">
    <source>
        <dbReference type="EMBL" id="RXM27633.1"/>
    </source>
</evidence>
<dbReference type="Proteomes" id="UP000289886">
    <property type="component" value="Unassembled WGS sequence"/>
</dbReference>
<evidence type="ECO:0000256" key="1">
    <source>
        <dbReference type="SAM" id="MobiDB-lite"/>
    </source>
</evidence>
<organism evidence="2 3">
    <name type="scientific">Acipenser ruthenus</name>
    <name type="common">Sterlet sturgeon</name>
    <dbReference type="NCBI Taxonomy" id="7906"/>
    <lineage>
        <taxon>Eukaryota</taxon>
        <taxon>Metazoa</taxon>
        <taxon>Chordata</taxon>
        <taxon>Craniata</taxon>
        <taxon>Vertebrata</taxon>
        <taxon>Euteleostomi</taxon>
        <taxon>Actinopterygii</taxon>
        <taxon>Chondrostei</taxon>
        <taxon>Acipenseriformes</taxon>
        <taxon>Acipenseridae</taxon>
        <taxon>Acipenser</taxon>
    </lineage>
</organism>
<comment type="caution">
    <text evidence="2">The sequence shown here is derived from an EMBL/GenBank/DDBJ whole genome shotgun (WGS) entry which is preliminary data.</text>
</comment>
<gene>
    <name evidence="2" type="ORF">EOD39_10530</name>
</gene>
<reference evidence="2 3" key="1">
    <citation type="submission" date="2019-01" db="EMBL/GenBank/DDBJ databases">
        <title>Draft Genome and Complete Hox-Cluster Characterization of the Sterlet Sturgeon (Acipenser ruthenus).</title>
        <authorList>
            <person name="Wei Q."/>
        </authorList>
    </citation>
    <scope>NUCLEOTIDE SEQUENCE [LARGE SCALE GENOMIC DNA]</scope>
    <source>
        <strain evidence="2">WHYD16114868_AA</strain>
        <tissue evidence="2">Blood</tissue>
    </source>
</reference>
<feature type="region of interest" description="Disordered" evidence="1">
    <location>
        <begin position="98"/>
        <end position="118"/>
    </location>
</feature>
<name>A0A444TXG0_ACIRT</name>
<proteinExistence type="predicted"/>